<evidence type="ECO:0000313" key="2">
    <source>
        <dbReference type="Proteomes" id="UP000215914"/>
    </source>
</evidence>
<reference evidence="1" key="2">
    <citation type="submission" date="2020-06" db="EMBL/GenBank/DDBJ databases">
        <title>Helianthus annuus Genome sequencing and assembly Release 2.</title>
        <authorList>
            <person name="Gouzy J."/>
            <person name="Langlade N."/>
            <person name="Munos S."/>
        </authorList>
    </citation>
    <scope>NUCLEOTIDE SEQUENCE</scope>
    <source>
        <tissue evidence="1">Leaves</tissue>
    </source>
</reference>
<sequence length="60" mass="6694">MQVIDGSHISLSLSSLFHLLDGKVVGNDDVSLRIYTYLAKSHKVQVNIFKIYPLSLSNMS</sequence>
<dbReference type="EMBL" id="MNCJ02000324">
    <property type="protein sequence ID" value="KAF5788778.1"/>
    <property type="molecule type" value="Genomic_DNA"/>
</dbReference>
<keyword evidence="2" id="KW-1185">Reference proteome</keyword>
<organism evidence="1 2">
    <name type="scientific">Helianthus annuus</name>
    <name type="common">Common sunflower</name>
    <dbReference type="NCBI Taxonomy" id="4232"/>
    <lineage>
        <taxon>Eukaryota</taxon>
        <taxon>Viridiplantae</taxon>
        <taxon>Streptophyta</taxon>
        <taxon>Embryophyta</taxon>
        <taxon>Tracheophyta</taxon>
        <taxon>Spermatophyta</taxon>
        <taxon>Magnoliopsida</taxon>
        <taxon>eudicotyledons</taxon>
        <taxon>Gunneridae</taxon>
        <taxon>Pentapetalae</taxon>
        <taxon>asterids</taxon>
        <taxon>campanulids</taxon>
        <taxon>Asterales</taxon>
        <taxon>Asteraceae</taxon>
        <taxon>Asteroideae</taxon>
        <taxon>Heliantheae alliance</taxon>
        <taxon>Heliantheae</taxon>
        <taxon>Helianthus</taxon>
    </lineage>
</organism>
<evidence type="ECO:0000313" key="1">
    <source>
        <dbReference type="EMBL" id="KAF5788778.1"/>
    </source>
</evidence>
<dbReference type="Gramene" id="mRNA:HanXRQr2_Chr09g0363011">
    <property type="protein sequence ID" value="CDS:HanXRQr2_Chr09g0363011.1"/>
    <property type="gene ID" value="HanXRQr2_Chr09g0363011"/>
</dbReference>
<protein>
    <submittedName>
        <fullName evidence="1">Uncharacterized protein</fullName>
    </submittedName>
</protein>
<dbReference type="AlphaFoldDB" id="A0A9K3I1G4"/>
<dbReference type="Proteomes" id="UP000215914">
    <property type="component" value="Unassembled WGS sequence"/>
</dbReference>
<proteinExistence type="predicted"/>
<gene>
    <name evidence="1" type="ORF">HanXRQr2_Chr09g0363011</name>
</gene>
<comment type="caution">
    <text evidence="1">The sequence shown here is derived from an EMBL/GenBank/DDBJ whole genome shotgun (WGS) entry which is preliminary data.</text>
</comment>
<reference evidence="1" key="1">
    <citation type="journal article" date="2017" name="Nature">
        <title>The sunflower genome provides insights into oil metabolism, flowering and Asterid evolution.</title>
        <authorList>
            <person name="Badouin H."/>
            <person name="Gouzy J."/>
            <person name="Grassa C.J."/>
            <person name="Murat F."/>
            <person name="Staton S.E."/>
            <person name="Cottret L."/>
            <person name="Lelandais-Briere C."/>
            <person name="Owens G.L."/>
            <person name="Carrere S."/>
            <person name="Mayjonade B."/>
            <person name="Legrand L."/>
            <person name="Gill N."/>
            <person name="Kane N.C."/>
            <person name="Bowers J.E."/>
            <person name="Hubner S."/>
            <person name="Bellec A."/>
            <person name="Berard A."/>
            <person name="Berges H."/>
            <person name="Blanchet N."/>
            <person name="Boniface M.C."/>
            <person name="Brunel D."/>
            <person name="Catrice O."/>
            <person name="Chaidir N."/>
            <person name="Claudel C."/>
            <person name="Donnadieu C."/>
            <person name="Faraut T."/>
            <person name="Fievet G."/>
            <person name="Helmstetter N."/>
            <person name="King M."/>
            <person name="Knapp S.J."/>
            <person name="Lai Z."/>
            <person name="Le Paslier M.C."/>
            <person name="Lippi Y."/>
            <person name="Lorenzon L."/>
            <person name="Mandel J.R."/>
            <person name="Marage G."/>
            <person name="Marchand G."/>
            <person name="Marquand E."/>
            <person name="Bret-Mestries E."/>
            <person name="Morien E."/>
            <person name="Nambeesan S."/>
            <person name="Nguyen T."/>
            <person name="Pegot-Espagnet P."/>
            <person name="Pouilly N."/>
            <person name="Raftis F."/>
            <person name="Sallet E."/>
            <person name="Schiex T."/>
            <person name="Thomas J."/>
            <person name="Vandecasteele C."/>
            <person name="Vares D."/>
            <person name="Vear F."/>
            <person name="Vautrin S."/>
            <person name="Crespi M."/>
            <person name="Mangin B."/>
            <person name="Burke J.M."/>
            <person name="Salse J."/>
            <person name="Munos S."/>
            <person name="Vincourt P."/>
            <person name="Rieseberg L.H."/>
            <person name="Langlade N.B."/>
        </authorList>
    </citation>
    <scope>NUCLEOTIDE SEQUENCE</scope>
    <source>
        <tissue evidence="1">Leaves</tissue>
    </source>
</reference>
<name>A0A9K3I1G4_HELAN</name>
<accession>A0A9K3I1G4</accession>